<dbReference type="InterPro" id="IPR032820">
    <property type="entry name" value="ATPase_put"/>
</dbReference>
<keyword evidence="2" id="KW-0472">Membrane</keyword>
<organism evidence="3 4">
    <name type="scientific">Kineococcus glutinatus</name>
    <dbReference type="NCBI Taxonomy" id="1070872"/>
    <lineage>
        <taxon>Bacteria</taxon>
        <taxon>Bacillati</taxon>
        <taxon>Actinomycetota</taxon>
        <taxon>Actinomycetes</taxon>
        <taxon>Kineosporiales</taxon>
        <taxon>Kineosporiaceae</taxon>
        <taxon>Kineococcus</taxon>
    </lineage>
</organism>
<keyword evidence="2" id="KW-0812">Transmembrane</keyword>
<feature type="region of interest" description="Disordered" evidence="1">
    <location>
        <begin position="1"/>
        <end position="23"/>
    </location>
</feature>
<dbReference type="RefSeq" id="WP_345714034.1">
    <property type="nucleotide sequence ID" value="NZ_BAABIL010000709.1"/>
</dbReference>
<dbReference type="Pfam" id="PF09527">
    <property type="entry name" value="ATPase_gene1"/>
    <property type="match status" value="1"/>
</dbReference>
<evidence type="ECO:0000313" key="3">
    <source>
        <dbReference type="EMBL" id="GAA4660902.1"/>
    </source>
</evidence>
<feature type="compositionally biased region" description="Basic and acidic residues" evidence="1">
    <location>
        <begin position="1"/>
        <end position="12"/>
    </location>
</feature>
<reference evidence="4" key="1">
    <citation type="journal article" date="2019" name="Int. J. Syst. Evol. Microbiol.">
        <title>The Global Catalogue of Microorganisms (GCM) 10K type strain sequencing project: providing services to taxonomists for standard genome sequencing and annotation.</title>
        <authorList>
            <consortium name="The Broad Institute Genomics Platform"/>
            <consortium name="The Broad Institute Genome Sequencing Center for Infectious Disease"/>
            <person name="Wu L."/>
            <person name="Ma J."/>
        </authorList>
    </citation>
    <scope>NUCLEOTIDE SEQUENCE [LARGE SCALE GENOMIC DNA]</scope>
    <source>
        <strain evidence="4">JCM 18126</strain>
    </source>
</reference>
<sequence length="77" mass="8163">MTDEERPARPPEDGGGEPPPESAAWRVTSNLLAGVLLGGAVGWGVDRLLGTDFVVAIGLLAGIALTLYYVWLRYGTH</sequence>
<evidence type="ECO:0008006" key="5">
    <source>
        <dbReference type="Google" id="ProtNLM"/>
    </source>
</evidence>
<keyword evidence="2" id="KW-1133">Transmembrane helix</keyword>
<keyword evidence="4" id="KW-1185">Reference proteome</keyword>
<feature type="transmembrane region" description="Helical" evidence="2">
    <location>
        <begin position="52"/>
        <end position="71"/>
    </location>
</feature>
<protein>
    <recommendedName>
        <fullName evidence="5">F0F1-ATPase subunit (Ca2+/Mg2+ transporter)</fullName>
    </recommendedName>
</protein>
<dbReference type="Proteomes" id="UP001501195">
    <property type="component" value="Unassembled WGS sequence"/>
</dbReference>
<gene>
    <name evidence="3" type="ORF">GCM10023225_34070</name>
</gene>
<name>A0ABP8VE63_9ACTN</name>
<evidence type="ECO:0000256" key="2">
    <source>
        <dbReference type="SAM" id="Phobius"/>
    </source>
</evidence>
<proteinExistence type="predicted"/>
<accession>A0ABP8VE63</accession>
<comment type="caution">
    <text evidence="3">The sequence shown here is derived from an EMBL/GenBank/DDBJ whole genome shotgun (WGS) entry which is preliminary data.</text>
</comment>
<evidence type="ECO:0000256" key="1">
    <source>
        <dbReference type="SAM" id="MobiDB-lite"/>
    </source>
</evidence>
<dbReference type="EMBL" id="BAABIL010000709">
    <property type="protein sequence ID" value="GAA4660902.1"/>
    <property type="molecule type" value="Genomic_DNA"/>
</dbReference>
<evidence type="ECO:0000313" key="4">
    <source>
        <dbReference type="Proteomes" id="UP001501195"/>
    </source>
</evidence>